<organism evidence="3 4">
    <name type="scientific">Candidatus Blautia merdavium</name>
    <dbReference type="NCBI Taxonomy" id="2838494"/>
    <lineage>
        <taxon>Bacteria</taxon>
        <taxon>Bacillati</taxon>
        <taxon>Bacillota</taxon>
        <taxon>Clostridia</taxon>
        <taxon>Lachnospirales</taxon>
        <taxon>Lachnospiraceae</taxon>
        <taxon>Blautia</taxon>
    </lineage>
</organism>
<accession>A0A9D2PJJ3</accession>
<dbReference type="PANTHER" id="PTHR48081">
    <property type="entry name" value="AB HYDROLASE SUPERFAMILY PROTEIN C4A8.06C"/>
    <property type="match status" value="1"/>
</dbReference>
<keyword evidence="1 3" id="KW-0378">Hydrolase</keyword>
<protein>
    <submittedName>
        <fullName evidence="3">Alpha/beta hydrolase</fullName>
    </submittedName>
</protein>
<reference evidence="3" key="2">
    <citation type="submission" date="2021-04" db="EMBL/GenBank/DDBJ databases">
        <authorList>
            <person name="Gilroy R."/>
        </authorList>
    </citation>
    <scope>NUCLEOTIDE SEQUENCE</scope>
    <source>
        <strain evidence="3">ChiBcec2-3848</strain>
    </source>
</reference>
<evidence type="ECO:0000256" key="1">
    <source>
        <dbReference type="ARBA" id="ARBA00022801"/>
    </source>
</evidence>
<evidence type="ECO:0000313" key="3">
    <source>
        <dbReference type="EMBL" id="HJC62253.1"/>
    </source>
</evidence>
<reference evidence="3" key="1">
    <citation type="journal article" date="2021" name="PeerJ">
        <title>Extensive microbial diversity within the chicken gut microbiome revealed by metagenomics and culture.</title>
        <authorList>
            <person name="Gilroy R."/>
            <person name="Ravi A."/>
            <person name="Getino M."/>
            <person name="Pursley I."/>
            <person name="Horton D.L."/>
            <person name="Alikhan N.F."/>
            <person name="Baker D."/>
            <person name="Gharbi K."/>
            <person name="Hall N."/>
            <person name="Watson M."/>
            <person name="Adriaenssens E.M."/>
            <person name="Foster-Nyarko E."/>
            <person name="Jarju S."/>
            <person name="Secka A."/>
            <person name="Antonio M."/>
            <person name="Oren A."/>
            <person name="Chaudhuri R.R."/>
            <person name="La Ragione R."/>
            <person name="Hildebrand F."/>
            <person name="Pallen M.J."/>
        </authorList>
    </citation>
    <scope>NUCLEOTIDE SEQUENCE</scope>
    <source>
        <strain evidence="3">ChiBcec2-3848</strain>
    </source>
</reference>
<sequence length="290" mass="32138">MKTTVHIEPKKPQYSVVTGLSFAQVDDWCGHSVRDLKMDVIYPEQGDKKSPCIVWICGGGWLTMSVSAHLLYLCELAHKGFVVASVQYRTSNHAPFPAQLEDVKAGIRYLKAHADRFCIDPDRFGVMGESAGGQLAAMAALTGDRKEFDKGAYLEYSSAVQAACPWYVPSVLGEMVTRYPQEMQAGTPESLLIGGNAAVRKEEAAFASPINYVTEQAPPFLLLHGTCDRTVPFALGERLYEALEEKGADAELIAIEGADHADVHFFQEEIWNRIEAFFKEKLGKEEEKDR</sequence>
<dbReference type="InterPro" id="IPR049492">
    <property type="entry name" value="BD-FAE-like_dom"/>
</dbReference>
<dbReference type="InterPro" id="IPR029058">
    <property type="entry name" value="AB_hydrolase_fold"/>
</dbReference>
<dbReference type="Proteomes" id="UP000823886">
    <property type="component" value="Unassembled WGS sequence"/>
</dbReference>
<evidence type="ECO:0000259" key="2">
    <source>
        <dbReference type="Pfam" id="PF20434"/>
    </source>
</evidence>
<evidence type="ECO:0000313" key="4">
    <source>
        <dbReference type="Proteomes" id="UP000823886"/>
    </source>
</evidence>
<dbReference type="GO" id="GO:0016787">
    <property type="term" value="F:hydrolase activity"/>
    <property type="evidence" value="ECO:0007669"/>
    <property type="project" value="UniProtKB-KW"/>
</dbReference>
<feature type="domain" description="BD-FAE-like" evidence="2">
    <location>
        <begin position="38"/>
        <end position="243"/>
    </location>
</feature>
<comment type="caution">
    <text evidence="3">The sequence shown here is derived from an EMBL/GenBank/DDBJ whole genome shotgun (WGS) entry which is preliminary data.</text>
</comment>
<dbReference type="Pfam" id="PF20434">
    <property type="entry name" value="BD-FAE"/>
    <property type="match status" value="1"/>
</dbReference>
<dbReference type="EMBL" id="DWVZ01000013">
    <property type="protein sequence ID" value="HJC62253.1"/>
    <property type="molecule type" value="Genomic_DNA"/>
</dbReference>
<dbReference type="PANTHER" id="PTHR48081:SF13">
    <property type="entry name" value="ALPHA_BETA HYDROLASE"/>
    <property type="match status" value="1"/>
</dbReference>
<dbReference type="SUPFAM" id="SSF53474">
    <property type="entry name" value="alpha/beta-Hydrolases"/>
    <property type="match status" value="1"/>
</dbReference>
<dbReference type="InterPro" id="IPR050300">
    <property type="entry name" value="GDXG_lipolytic_enzyme"/>
</dbReference>
<dbReference type="Gene3D" id="3.40.50.1820">
    <property type="entry name" value="alpha/beta hydrolase"/>
    <property type="match status" value="1"/>
</dbReference>
<gene>
    <name evidence="3" type="ORF">H9753_01360</name>
</gene>
<name>A0A9D2PJJ3_9FIRM</name>
<proteinExistence type="predicted"/>
<dbReference type="AlphaFoldDB" id="A0A9D2PJJ3"/>